<organism evidence="8 9">
    <name type="scientific">Mycoplasma seminis</name>
    <dbReference type="NCBI Taxonomy" id="512749"/>
    <lineage>
        <taxon>Bacteria</taxon>
        <taxon>Bacillati</taxon>
        <taxon>Mycoplasmatota</taxon>
        <taxon>Mollicutes</taxon>
        <taxon>Mycoplasmataceae</taxon>
        <taxon>Mycoplasma</taxon>
    </lineage>
</organism>
<evidence type="ECO:0000256" key="4">
    <source>
        <dbReference type="ARBA" id="ARBA00030474"/>
    </source>
</evidence>
<evidence type="ECO:0000256" key="6">
    <source>
        <dbReference type="SAM" id="Coils"/>
    </source>
</evidence>
<dbReference type="PANTHER" id="PTHR13593:SF113">
    <property type="entry name" value="SI:DKEY-266F7.9"/>
    <property type="match status" value="1"/>
</dbReference>
<evidence type="ECO:0000259" key="7">
    <source>
        <dbReference type="SMART" id="SM00148"/>
    </source>
</evidence>
<sequence length="1387" mass="161950">MKRSSIKKKIFLTTFGSILPITSCLTLLSANGNENDWKKWDLDDNLSYYNFDKTLNGTKVNLDEYAIFSKWMQGVNDKKTLFELSLPGTHDSGMWDGSGWAWTFGWPIARTQSLNFNQQLATGIRAFDIRLDSDLNLRHGVTYSKTNFQQTMQTMVEFVKQNPSEFVIMRVKDENFDVHNQALAKKASDNYMKVITDPSINSYLFNPKGEDPFNLDFSLKNLRGKIIIINFWHYLVNLSHIGGFLYDEFIDRRTTQQDVYDNVTPAQKVQLWDAMAVKSSQEPFDEELFVNFTSIAGSARMHPDNYAQIMNPNVMQFLASEEEKITRLGLVYMDFPFVGLNEGIIKRNYYMTDDQLKKGYEFPWNEAMTPPQHIWENSNEFNLSADNFKGYHIDVLIDDVVVKSFDFTNGTKEETLNFGNDFFFKLGSKVKINAYKLTWKNPYYPQRKYNEFNFEITVEKSTYTTEWEIFKKRVEALKNSFQALDSFFTAYLDEKYLNKLNTIIRPLQSNELILDGLINQFKDESSDYNDLLSKLKELKSFSELVDTNEFNNEQLKDSLKNAYKIFNQFEAEKVNNNEFNLKQAIETITSFQTTLEQIIDLNSRIKDINSISEQIAQQNPDYLNLGLQDKINSWNIQDFASAANSVFENLPNNFEVLNQIQSEIETIENSQAQVEQNIAELNKIKSENNLNWDTFKIFSDDITETFQSYNYDKLKQDIKLYFELLELKKQVQQYLDNINVTKQDLMFNRQPLQSQETFNALVETLQNTLNNSQKPLDYDGLQKAFDDVKNEQITLEHNKESYLNKVKSLDNYLISNKQKEILKDKITQTNDITSPEIDNYLDIAKEIEKLNLNDWVKTVSKKELNPTILQLANTTLDSIDIEQIKKIQNQVQDLFSPFAELKALVAKYNSYQDKDYYPYLSPEIQEQFNAQYTNAKNVLNNSKDIQQFKQANEQLNQWDSIINSILKQEENKLVQELNSSDIFNYEKTLIKKDIDELTFKNISNIKQAINLAKEHYANVVNSFNQLKQKSAVIDFLNQSNDLDEFNARRKRADDLKDIILDILKRKEDLNNTYDIYYPTANKVDQDNYNTAKKVLDNLLQTSINAPEISRAFNNYIQAGNKLDNRGELVAQIVNINSEIDKKLNDDELKNNVFYAEVVKKYLASRIKLDVQQLSQYSYTKLESLLNEISKYLLNLDTSIQESIKQWNNYRAFYNSFIFNVKNKDILPNLVTEKDLISNQSQEGFEIKDIVLKPNNTDGNLSIEYQISYNGYSEYKGQIISGFLTTAQVQMRLNLEELLKQIKALEIPKINNEYVTKLQNQQQEQIEKLQNADNLDFNQQEALYKQASDFKDFLIKQIQYLIQLIVQYNELDRVYIEKRAEINNVLNP</sequence>
<dbReference type="SUPFAM" id="SSF51695">
    <property type="entry name" value="PLC-like phosphodiesterases"/>
    <property type="match status" value="1"/>
</dbReference>
<comment type="catalytic activity">
    <reaction evidence="1">
        <text>a 1,2-diacyl-sn-glycero-3-phospho-(1D-myo-inositol) = 1D-myo-inositol 1,2-cyclic phosphate + a 1,2-diacyl-sn-glycerol</text>
        <dbReference type="Rhea" id="RHEA:17093"/>
        <dbReference type="ChEBI" id="CHEBI:17815"/>
        <dbReference type="ChEBI" id="CHEBI:57880"/>
        <dbReference type="ChEBI" id="CHEBI:58484"/>
        <dbReference type="EC" id="4.6.1.13"/>
    </reaction>
</comment>
<evidence type="ECO:0000256" key="2">
    <source>
        <dbReference type="ARBA" id="ARBA00012581"/>
    </source>
</evidence>
<dbReference type="PROSITE" id="PS50007">
    <property type="entry name" value="PIPLC_X_DOMAIN"/>
    <property type="match status" value="1"/>
</dbReference>
<accession>A0ABY9HA03</accession>
<dbReference type="Pfam" id="PF04200">
    <property type="entry name" value="Lipoprotein_17"/>
    <property type="match status" value="1"/>
</dbReference>
<dbReference type="Gene3D" id="3.20.20.190">
    <property type="entry name" value="Phosphatidylinositol (PI) phosphodiesterase"/>
    <property type="match status" value="1"/>
</dbReference>
<dbReference type="PANTHER" id="PTHR13593">
    <property type="match status" value="1"/>
</dbReference>
<dbReference type="InterPro" id="IPR051057">
    <property type="entry name" value="PI-PLC_domain"/>
</dbReference>
<gene>
    <name evidence="8" type="ORF">Q8852_02480</name>
</gene>
<dbReference type="InterPro" id="IPR017946">
    <property type="entry name" value="PLC-like_Pdiesterase_TIM-brl"/>
</dbReference>
<dbReference type="EC" id="4.6.1.13" evidence="2"/>
<name>A0ABY9HA03_9MOLU</name>
<evidence type="ECO:0000313" key="8">
    <source>
        <dbReference type="EMBL" id="WLP85168.1"/>
    </source>
</evidence>
<dbReference type="SMART" id="SM00148">
    <property type="entry name" value="PLCXc"/>
    <property type="match status" value="1"/>
</dbReference>
<evidence type="ECO:0000313" key="9">
    <source>
        <dbReference type="Proteomes" id="UP001237011"/>
    </source>
</evidence>
<proteinExistence type="predicted"/>
<keyword evidence="6" id="KW-0175">Coiled coil</keyword>
<evidence type="ECO:0000256" key="3">
    <source>
        <dbReference type="ARBA" id="ARBA00019758"/>
    </source>
</evidence>
<feature type="coiled-coil region" evidence="6">
    <location>
        <begin position="657"/>
        <end position="687"/>
    </location>
</feature>
<feature type="coiled-coil region" evidence="6">
    <location>
        <begin position="518"/>
        <end position="572"/>
    </location>
</feature>
<keyword evidence="9" id="KW-1185">Reference proteome</keyword>
<dbReference type="EMBL" id="CP132191">
    <property type="protein sequence ID" value="WLP85168.1"/>
    <property type="molecule type" value="Genomic_DNA"/>
</dbReference>
<evidence type="ECO:0000256" key="5">
    <source>
        <dbReference type="ARBA" id="ARBA00030782"/>
    </source>
</evidence>
<keyword evidence="8" id="KW-0449">Lipoprotein</keyword>
<dbReference type="InterPro" id="IPR007326">
    <property type="entry name" value="Lipoprotein-assoc_dom"/>
</dbReference>
<dbReference type="InterPro" id="IPR000909">
    <property type="entry name" value="PLipase_C_PInositol-sp_X_dom"/>
</dbReference>
<dbReference type="RefSeq" id="WP_305937607.1">
    <property type="nucleotide sequence ID" value="NZ_CP132191.1"/>
</dbReference>
<protein>
    <recommendedName>
        <fullName evidence="3">1-phosphatidylinositol phosphodiesterase</fullName>
        <ecNumber evidence="2">4.6.1.13</ecNumber>
    </recommendedName>
    <alternativeName>
        <fullName evidence="4">Phosphatidylinositol diacylglycerol-lyase</fullName>
    </alternativeName>
    <alternativeName>
        <fullName evidence="5">Phosphatidylinositol-specific phospholipase C</fullName>
    </alternativeName>
</protein>
<feature type="domain" description="Phosphatidylinositol-specific phospholipase C X" evidence="7">
    <location>
        <begin position="75"/>
        <end position="231"/>
    </location>
</feature>
<reference evidence="8" key="1">
    <citation type="submission" date="2023-08" db="EMBL/GenBank/DDBJ databases">
        <title>Complete genome sequence of Mycoplasma seminis 2200.</title>
        <authorList>
            <person name="Spergser J."/>
        </authorList>
    </citation>
    <scope>NUCLEOTIDE SEQUENCE [LARGE SCALE GENOMIC DNA]</scope>
    <source>
        <strain evidence="8">2200</strain>
    </source>
</reference>
<evidence type="ECO:0000256" key="1">
    <source>
        <dbReference type="ARBA" id="ARBA00001316"/>
    </source>
</evidence>
<dbReference type="Proteomes" id="UP001237011">
    <property type="component" value="Chromosome"/>
</dbReference>